<keyword evidence="1" id="KW-0677">Repeat</keyword>
<dbReference type="SMART" id="SM00248">
    <property type="entry name" value="ANK"/>
    <property type="match status" value="10"/>
</dbReference>
<feature type="repeat" description="ANK" evidence="3">
    <location>
        <begin position="214"/>
        <end position="246"/>
    </location>
</feature>
<dbReference type="EMBL" id="CAXITT010000080">
    <property type="protein sequence ID" value="CAL1531050.1"/>
    <property type="molecule type" value="Genomic_DNA"/>
</dbReference>
<reference evidence="4 5" key="1">
    <citation type="submission" date="2024-04" db="EMBL/GenBank/DDBJ databases">
        <authorList>
            <consortium name="Genoscope - CEA"/>
            <person name="William W."/>
        </authorList>
    </citation>
    <scope>NUCLEOTIDE SEQUENCE [LARGE SCALE GENOMIC DNA]</scope>
</reference>
<dbReference type="Gene3D" id="1.25.40.20">
    <property type="entry name" value="Ankyrin repeat-containing domain"/>
    <property type="match status" value="2"/>
</dbReference>
<protein>
    <submittedName>
        <fullName evidence="4">Uncharacterized protein</fullName>
    </submittedName>
</protein>
<proteinExistence type="predicted"/>
<dbReference type="PANTHER" id="PTHR24198">
    <property type="entry name" value="ANKYRIN REPEAT AND PROTEIN KINASE DOMAIN-CONTAINING PROTEIN"/>
    <property type="match status" value="1"/>
</dbReference>
<dbReference type="PROSITE" id="PS50088">
    <property type="entry name" value="ANK_REPEAT"/>
    <property type="match status" value="3"/>
</dbReference>
<dbReference type="Pfam" id="PF12796">
    <property type="entry name" value="Ank_2"/>
    <property type="match status" value="3"/>
</dbReference>
<dbReference type="SUPFAM" id="SSF48403">
    <property type="entry name" value="Ankyrin repeat"/>
    <property type="match status" value="1"/>
</dbReference>
<dbReference type="PROSITE" id="PS50297">
    <property type="entry name" value="ANK_REP_REGION"/>
    <property type="match status" value="2"/>
</dbReference>
<organism evidence="4 5">
    <name type="scientific">Lymnaea stagnalis</name>
    <name type="common">Great pond snail</name>
    <name type="synonym">Helix stagnalis</name>
    <dbReference type="NCBI Taxonomy" id="6523"/>
    <lineage>
        <taxon>Eukaryota</taxon>
        <taxon>Metazoa</taxon>
        <taxon>Spiralia</taxon>
        <taxon>Lophotrochozoa</taxon>
        <taxon>Mollusca</taxon>
        <taxon>Gastropoda</taxon>
        <taxon>Heterobranchia</taxon>
        <taxon>Euthyneura</taxon>
        <taxon>Panpulmonata</taxon>
        <taxon>Hygrophila</taxon>
        <taxon>Lymnaeoidea</taxon>
        <taxon>Lymnaeidae</taxon>
        <taxon>Lymnaea</taxon>
    </lineage>
</organism>
<evidence type="ECO:0000256" key="3">
    <source>
        <dbReference type="PROSITE-ProRule" id="PRU00023"/>
    </source>
</evidence>
<dbReference type="InterPro" id="IPR036770">
    <property type="entry name" value="Ankyrin_rpt-contain_sf"/>
</dbReference>
<gene>
    <name evidence="4" type="ORF">GSLYS_00005175001</name>
</gene>
<evidence type="ECO:0000313" key="5">
    <source>
        <dbReference type="Proteomes" id="UP001497497"/>
    </source>
</evidence>
<dbReference type="Proteomes" id="UP001497497">
    <property type="component" value="Unassembled WGS sequence"/>
</dbReference>
<dbReference type="InterPro" id="IPR002110">
    <property type="entry name" value="Ankyrin_rpt"/>
</dbReference>
<evidence type="ECO:0000313" key="4">
    <source>
        <dbReference type="EMBL" id="CAL1531050.1"/>
    </source>
</evidence>
<comment type="caution">
    <text evidence="4">The sequence shown here is derived from an EMBL/GenBank/DDBJ whole genome shotgun (WGS) entry which is preliminary data.</text>
</comment>
<evidence type="ECO:0000256" key="1">
    <source>
        <dbReference type="ARBA" id="ARBA00022737"/>
    </source>
</evidence>
<keyword evidence="5" id="KW-1185">Reference proteome</keyword>
<feature type="repeat" description="ANK" evidence="3">
    <location>
        <begin position="114"/>
        <end position="146"/>
    </location>
</feature>
<dbReference type="AlphaFoldDB" id="A0AAV2HBD6"/>
<dbReference type="PANTHER" id="PTHR24198:SF165">
    <property type="entry name" value="ANKYRIN REPEAT-CONTAINING PROTEIN-RELATED"/>
    <property type="match status" value="1"/>
</dbReference>
<evidence type="ECO:0000256" key="2">
    <source>
        <dbReference type="ARBA" id="ARBA00023043"/>
    </source>
</evidence>
<sequence>MGGINSHGKDSKGDNLDTPKHEFKKDLSDVVYFLVQHESFNPPNNFTKWTPMMHAIWEGRHDIMECLLEFEPIAVNSSCPKGLTPLMIASIKGDVKALDFLIARGSVVDRRDTYKWTALMHGAHAGNLGSVEKLCKHGADVNTSDRNGCTVLMIASIQGHLNVLSFIAEKVFCVDSVDSDGMTAFLHAAKAGHLLVMKLLDQKLSVNKSLSDRNGFTALIWASKEGHISIVKFLIEMGCDVDAVDHEGWSALMHGVMETQVEVVTLLTPRANINVRSTMGYTALMLASIRDNITSVDKLLDMDTCDVDVVDHMGWTPLMHAVVERKYDSVKRLCCRNADATISCPAGMTAMKLSRARNDKVFIDLLVQYGGCSRESREGGMEGNPRLDGEKRIDLVDEADLDFPVLRKKKQIQYVRETIISRTSVSNNTDIDRCSRFEQDENNTEYKSFLSQLNLSAQDMRILSRNEDTFQNRWKTKILDSMSRYSETESSESNSGQRKSSLSSLWVNVSFSSITESNVCLEDLLDSDSLRSSRAEVVSACSGPDCSREKRKERSSHLVETILRELPKLKNSHITINISDRSRHIVTFVTECENLSTGEYGKIKCNKTKTL</sequence>
<dbReference type="Pfam" id="PF00023">
    <property type="entry name" value="Ank"/>
    <property type="match status" value="1"/>
</dbReference>
<accession>A0AAV2HBD6</accession>
<keyword evidence="2 3" id="KW-0040">ANK repeat</keyword>
<name>A0AAV2HBD6_LYMST</name>
<feature type="repeat" description="ANK" evidence="3">
    <location>
        <begin position="81"/>
        <end position="113"/>
    </location>
</feature>